<reference evidence="2 3" key="1">
    <citation type="journal article" name="Sci. Rep.">
        <title>Genome-scale phylogenetic analyses confirm Olpidium as the closest living zoosporic fungus to the non-flagellated, terrestrial fungi.</title>
        <authorList>
            <person name="Chang Y."/>
            <person name="Rochon D."/>
            <person name="Sekimoto S."/>
            <person name="Wang Y."/>
            <person name="Chovatia M."/>
            <person name="Sandor L."/>
            <person name="Salamov A."/>
            <person name="Grigoriev I.V."/>
            <person name="Stajich J.E."/>
            <person name="Spatafora J.W."/>
        </authorList>
    </citation>
    <scope>NUCLEOTIDE SEQUENCE [LARGE SCALE GENOMIC DNA]</scope>
    <source>
        <strain evidence="2">S191</strain>
    </source>
</reference>
<name>A0A8H7ZUH1_9FUNG</name>
<feature type="region of interest" description="Disordered" evidence="1">
    <location>
        <begin position="287"/>
        <end position="320"/>
    </location>
</feature>
<gene>
    <name evidence="2" type="ORF">BJ554DRAFT_8343</name>
</gene>
<evidence type="ECO:0000313" key="3">
    <source>
        <dbReference type="Proteomes" id="UP000673691"/>
    </source>
</evidence>
<feature type="region of interest" description="Disordered" evidence="1">
    <location>
        <begin position="195"/>
        <end position="215"/>
    </location>
</feature>
<feature type="region of interest" description="Disordered" evidence="1">
    <location>
        <begin position="1"/>
        <end position="26"/>
    </location>
</feature>
<proteinExistence type="predicted"/>
<evidence type="ECO:0000313" key="2">
    <source>
        <dbReference type="EMBL" id="KAG5459704.1"/>
    </source>
</evidence>
<evidence type="ECO:0000256" key="1">
    <source>
        <dbReference type="SAM" id="MobiDB-lite"/>
    </source>
</evidence>
<organism evidence="2 3">
    <name type="scientific">Olpidium bornovanus</name>
    <dbReference type="NCBI Taxonomy" id="278681"/>
    <lineage>
        <taxon>Eukaryota</taxon>
        <taxon>Fungi</taxon>
        <taxon>Fungi incertae sedis</taxon>
        <taxon>Olpidiomycota</taxon>
        <taxon>Olpidiomycotina</taxon>
        <taxon>Olpidiomycetes</taxon>
        <taxon>Olpidiales</taxon>
        <taxon>Olpidiaceae</taxon>
        <taxon>Olpidium</taxon>
    </lineage>
</organism>
<keyword evidence="3" id="KW-1185">Reference proteome</keyword>
<comment type="caution">
    <text evidence="2">The sequence shown here is derived from an EMBL/GenBank/DDBJ whole genome shotgun (WGS) entry which is preliminary data.</text>
</comment>
<protein>
    <submittedName>
        <fullName evidence="2">Uncharacterized protein</fullName>
    </submittedName>
</protein>
<sequence>MEVNDTFVSALPQEAREEGAEGDSRGHRRWSTILTLSMDAERRALGIEWLDRLEASAAAYSFMTYRYRAYLPPPLLNTFTAERQKALPPGAYREWLRGDDDQPFNTDEEAYADGTKANDPPNTGRWWWTNRDIGQFRPDLNIAGRSSAARRRWTSTAGAKVRIFHDKRMPQEVPGDSVSDGIADYAVRVAVTWGDSGSGRRGGAEQQKATGKRRFEDEAKTGVVAETNASAKTSGKTSAKTGAAAERWWNDAEKVLRKQPNAAAQEAKRAASNAKNDDAVFPNAGVAEAARGRDGGRSAGTAEGKARGQSAGAGRKGGWSKGMVLPRIPHFVVRRQREEGLRSLFRCARGSDWLYRYRSRAIRGRTLQKPFHLSKSPRVPSSLR</sequence>
<feature type="compositionally biased region" description="Basic and acidic residues" evidence="1">
    <location>
        <begin position="14"/>
        <end position="25"/>
    </location>
</feature>
<dbReference type="AlphaFoldDB" id="A0A8H7ZUH1"/>
<accession>A0A8H7ZUH1</accession>
<dbReference type="EMBL" id="JAEFCI010006415">
    <property type="protein sequence ID" value="KAG5459704.1"/>
    <property type="molecule type" value="Genomic_DNA"/>
</dbReference>
<dbReference type="Proteomes" id="UP000673691">
    <property type="component" value="Unassembled WGS sequence"/>
</dbReference>